<dbReference type="OrthoDB" id="9781413at2"/>
<dbReference type="SFLD" id="SFLDS00003">
    <property type="entry name" value="Haloacid_Dehalogenase"/>
    <property type="match status" value="1"/>
</dbReference>
<dbReference type="RefSeq" id="WP_103680267.1">
    <property type="nucleotide sequence ID" value="NZ_LPWH01000066.1"/>
</dbReference>
<dbReference type="Gene3D" id="3.30.1240.10">
    <property type="match status" value="1"/>
</dbReference>
<dbReference type="Proteomes" id="UP000237350">
    <property type="component" value="Unassembled WGS sequence"/>
</dbReference>
<dbReference type="AlphaFoldDB" id="A0A2S4JPV1"/>
<dbReference type="GO" id="GO:0005829">
    <property type="term" value="C:cytosol"/>
    <property type="evidence" value="ECO:0007669"/>
    <property type="project" value="TreeGrafter"/>
</dbReference>
<dbReference type="InterPro" id="IPR023214">
    <property type="entry name" value="HAD_sf"/>
</dbReference>
<organism evidence="1 2">
    <name type="scientific">Alkalispirochaeta sphaeroplastigenens</name>
    <dbReference type="NCBI Taxonomy" id="1187066"/>
    <lineage>
        <taxon>Bacteria</taxon>
        <taxon>Pseudomonadati</taxon>
        <taxon>Spirochaetota</taxon>
        <taxon>Spirochaetia</taxon>
        <taxon>Spirochaetales</taxon>
        <taxon>Spirochaetaceae</taxon>
        <taxon>Alkalispirochaeta</taxon>
    </lineage>
</organism>
<dbReference type="PANTHER" id="PTHR10000:SF8">
    <property type="entry name" value="HAD SUPERFAMILY HYDROLASE-LIKE, TYPE 3"/>
    <property type="match status" value="1"/>
</dbReference>
<evidence type="ECO:0000313" key="1">
    <source>
        <dbReference type="EMBL" id="POR01503.1"/>
    </source>
</evidence>
<name>A0A2S4JPV1_9SPIO</name>
<dbReference type="SUPFAM" id="SSF56784">
    <property type="entry name" value="HAD-like"/>
    <property type="match status" value="1"/>
</dbReference>
<keyword evidence="2" id="KW-1185">Reference proteome</keyword>
<protein>
    <recommendedName>
        <fullName evidence="3">Haloacid dehalogenase</fullName>
    </recommendedName>
</protein>
<dbReference type="NCBIfam" id="TIGR01484">
    <property type="entry name" value="HAD-SF-IIB"/>
    <property type="match status" value="1"/>
</dbReference>
<dbReference type="InterPro" id="IPR036412">
    <property type="entry name" value="HAD-like_sf"/>
</dbReference>
<comment type="caution">
    <text evidence="1">The sequence shown here is derived from an EMBL/GenBank/DDBJ whole genome shotgun (WGS) entry which is preliminary data.</text>
</comment>
<evidence type="ECO:0000313" key="2">
    <source>
        <dbReference type="Proteomes" id="UP000237350"/>
    </source>
</evidence>
<dbReference type="InterPro" id="IPR006379">
    <property type="entry name" value="HAD-SF_hydro_IIB"/>
</dbReference>
<dbReference type="PANTHER" id="PTHR10000">
    <property type="entry name" value="PHOSPHOSERINE PHOSPHATASE"/>
    <property type="match status" value="1"/>
</dbReference>
<dbReference type="GO" id="GO:0000287">
    <property type="term" value="F:magnesium ion binding"/>
    <property type="evidence" value="ECO:0007669"/>
    <property type="project" value="TreeGrafter"/>
</dbReference>
<sequence>MFKLFASDIDYTLLPHQGEIAADDIAALQRLHEAGILVVLASGRATGSTQKILDHIFPEAPPEYFISYNGARVMTAGNPTPLVARNIAPDLVTEIRTWCLQEGVTLQGYEGSTILVETDNPYVDRYATASGMGYKIVTNIAEAVHSQGGTPKLVCHDRPERLAGHIENLRQLGRGRWTVVTSMPHFIEIVADNTNKATALQALASHRGISMQEVIAIGDNLNDMEMIQEAGAGVAVANAVDELKAVADWVTRRTVSEGAVAETAHRVFPDLF</sequence>
<dbReference type="InterPro" id="IPR000150">
    <property type="entry name" value="Cof"/>
</dbReference>
<dbReference type="EMBL" id="LPWH01000066">
    <property type="protein sequence ID" value="POR01503.1"/>
    <property type="molecule type" value="Genomic_DNA"/>
</dbReference>
<dbReference type="Gene3D" id="3.40.50.1000">
    <property type="entry name" value="HAD superfamily/HAD-like"/>
    <property type="match status" value="1"/>
</dbReference>
<gene>
    <name evidence="1" type="ORF">AU468_08045</name>
</gene>
<dbReference type="SFLD" id="SFLDG01140">
    <property type="entry name" value="C2.B:_Phosphomannomutase_and_P"/>
    <property type="match status" value="1"/>
</dbReference>
<evidence type="ECO:0008006" key="3">
    <source>
        <dbReference type="Google" id="ProtNLM"/>
    </source>
</evidence>
<accession>A0A2S4JPV1</accession>
<reference evidence="2" key="1">
    <citation type="submission" date="2015-12" db="EMBL/GenBank/DDBJ databases">
        <authorList>
            <person name="Lodha T.D."/>
            <person name="Chintalapati S."/>
            <person name="Chintalapati V.R."/>
            <person name="Sravanthi T."/>
        </authorList>
    </citation>
    <scope>NUCLEOTIDE SEQUENCE [LARGE SCALE GENOMIC DNA]</scope>
    <source>
        <strain evidence="2">JC133</strain>
    </source>
</reference>
<dbReference type="GO" id="GO:0016791">
    <property type="term" value="F:phosphatase activity"/>
    <property type="evidence" value="ECO:0007669"/>
    <property type="project" value="TreeGrafter"/>
</dbReference>
<dbReference type="NCBIfam" id="TIGR00099">
    <property type="entry name" value="Cof-subfamily"/>
    <property type="match status" value="1"/>
</dbReference>
<proteinExistence type="predicted"/>
<dbReference type="Pfam" id="PF08282">
    <property type="entry name" value="Hydrolase_3"/>
    <property type="match status" value="1"/>
</dbReference>